<accession>A0A2N0B635</accession>
<gene>
    <name evidence="2" type="ORF">CH379_15480</name>
</gene>
<dbReference type="EMBL" id="NPEF01000183">
    <property type="protein sequence ID" value="PJZ92017.1"/>
    <property type="molecule type" value="Genomic_DNA"/>
</dbReference>
<proteinExistence type="predicted"/>
<keyword evidence="1" id="KW-0812">Transmembrane</keyword>
<comment type="caution">
    <text evidence="2">The sequence shown here is derived from an EMBL/GenBank/DDBJ whole genome shotgun (WGS) entry which is preliminary data.</text>
</comment>
<evidence type="ECO:0000256" key="1">
    <source>
        <dbReference type="SAM" id="Phobius"/>
    </source>
</evidence>
<organism evidence="2">
    <name type="scientific">Leptospira ellisii</name>
    <dbReference type="NCBI Taxonomy" id="2023197"/>
    <lineage>
        <taxon>Bacteria</taxon>
        <taxon>Pseudomonadati</taxon>
        <taxon>Spirochaetota</taxon>
        <taxon>Spirochaetia</taxon>
        <taxon>Leptospirales</taxon>
        <taxon>Leptospiraceae</taxon>
        <taxon>Leptospira</taxon>
    </lineage>
</organism>
<dbReference type="AlphaFoldDB" id="A0A2N0B635"/>
<evidence type="ECO:0000313" key="2">
    <source>
        <dbReference type="EMBL" id="PJZ92017.1"/>
    </source>
</evidence>
<sequence length="66" mass="7939">MKIGRLIDISAKFIFVILLLIQNLFLIGNFIGREHILSFIRRSKRCVFYFYSWIGRIQFETIILEN</sequence>
<keyword evidence="1" id="KW-0472">Membrane</keyword>
<reference evidence="2" key="1">
    <citation type="submission" date="2017-07" db="EMBL/GenBank/DDBJ databases">
        <title>Leptospira spp. isolated from tropical soils.</title>
        <authorList>
            <person name="Thibeaux R."/>
            <person name="Iraola G."/>
            <person name="Ferres I."/>
            <person name="Bierque E."/>
            <person name="Girault D."/>
            <person name="Soupe-Gilbert M.-E."/>
            <person name="Picardeau M."/>
            <person name="Goarant C."/>
        </authorList>
    </citation>
    <scope>NUCLEOTIDE SEQUENCE [LARGE SCALE GENOMIC DNA]</scope>
    <source>
        <strain evidence="2">ATI7-C-A5</strain>
    </source>
</reference>
<protein>
    <submittedName>
        <fullName evidence="2">Uncharacterized protein</fullName>
    </submittedName>
</protein>
<feature type="transmembrane region" description="Helical" evidence="1">
    <location>
        <begin position="12"/>
        <end position="32"/>
    </location>
</feature>
<name>A0A2N0B635_9LEPT</name>
<keyword evidence="1" id="KW-1133">Transmembrane helix</keyword>